<dbReference type="RefSeq" id="WP_171783288.1">
    <property type="nucleotide sequence ID" value="NZ_BAAAML010000014.1"/>
</dbReference>
<keyword evidence="2" id="KW-1185">Reference proteome</keyword>
<proteinExistence type="predicted"/>
<dbReference type="EMBL" id="JABEZU010000002">
    <property type="protein sequence ID" value="NOV97031.1"/>
    <property type="molecule type" value="Genomic_DNA"/>
</dbReference>
<evidence type="ECO:0000313" key="1">
    <source>
        <dbReference type="EMBL" id="NOV97031.1"/>
    </source>
</evidence>
<dbReference type="Proteomes" id="UP000757540">
    <property type="component" value="Unassembled WGS sequence"/>
</dbReference>
<protein>
    <submittedName>
        <fullName evidence="1">Uncharacterized protein</fullName>
    </submittedName>
</protein>
<reference evidence="1 2" key="1">
    <citation type="submission" date="2020-05" db="EMBL/GenBank/DDBJ databases">
        <title>Genomic Encyclopedia of Type Strains, Phase III (KMG-III): the genomes of soil and plant-associated and newly described type strains.</title>
        <authorList>
            <person name="Whitman W."/>
        </authorList>
    </citation>
    <scope>NUCLEOTIDE SEQUENCE [LARGE SCALE GENOMIC DNA]</scope>
    <source>
        <strain evidence="1 2">KCTC 19046</strain>
    </source>
</reference>
<name>A0ABX2A387_9MICO</name>
<sequence length="153" mass="16838">MSTRAEADSALRRIEDVRELLELADLTQIVTYALSAKRVQNQIETMDDAEQELQAQTRYDGKHLEARFALRFHAPNVDYFADIGGIFETPETVELADNVVPEFLSKIGVMAVFPYLREAVSGLGARLGAQVPVIGLLRLGDITFSAPDGSDPT</sequence>
<comment type="caution">
    <text evidence="1">The sequence shown here is derived from an EMBL/GenBank/DDBJ whole genome shotgun (WGS) entry which is preliminary data.</text>
</comment>
<accession>A0ABX2A387</accession>
<organism evidence="1 2">
    <name type="scientific">Isoptericola halotolerans</name>
    <dbReference type="NCBI Taxonomy" id="300560"/>
    <lineage>
        <taxon>Bacteria</taxon>
        <taxon>Bacillati</taxon>
        <taxon>Actinomycetota</taxon>
        <taxon>Actinomycetes</taxon>
        <taxon>Micrococcales</taxon>
        <taxon>Promicromonosporaceae</taxon>
        <taxon>Isoptericola</taxon>
    </lineage>
</organism>
<evidence type="ECO:0000313" key="2">
    <source>
        <dbReference type="Proteomes" id="UP000757540"/>
    </source>
</evidence>
<gene>
    <name evidence="1" type="ORF">HDG69_001606</name>
</gene>